<keyword evidence="6" id="KW-0433">Leucine-rich repeat</keyword>
<feature type="signal peptide" evidence="16">
    <location>
        <begin position="1"/>
        <end position="28"/>
    </location>
</feature>
<evidence type="ECO:0000259" key="17">
    <source>
        <dbReference type="Pfam" id="PF08263"/>
    </source>
</evidence>
<reference evidence="19 20" key="1">
    <citation type="journal article" date="2013" name="Nat. Genet.">
        <title>The high-quality draft genome of peach (Prunus persica) identifies unique patterns of genetic diversity, domestication and genome evolution.</title>
        <authorList>
            <consortium name="International Peach Genome Initiative"/>
            <person name="Verde I."/>
            <person name="Abbott A.G."/>
            <person name="Scalabrin S."/>
            <person name="Jung S."/>
            <person name="Shu S."/>
            <person name="Marroni F."/>
            <person name="Zhebentyayeva T."/>
            <person name="Dettori M.T."/>
            <person name="Grimwood J."/>
            <person name="Cattonaro F."/>
            <person name="Zuccolo A."/>
            <person name="Rossini L."/>
            <person name="Jenkins J."/>
            <person name="Vendramin E."/>
            <person name="Meisel L.A."/>
            <person name="Decroocq V."/>
            <person name="Sosinski B."/>
            <person name="Prochnik S."/>
            <person name="Mitros T."/>
            <person name="Policriti A."/>
            <person name="Cipriani G."/>
            <person name="Dondini L."/>
            <person name="Ficklin S."/>
            <person name="Goodstein D.M."/>
            <person name="Xuan P."/>
            <person name="Del Fabbro C."/>
            <person name="Aramini V."/>
            <person name="Copetti D."/>
            <person name="Gonzalez S."/>
            <person name="Horner D.S."/>
            <person name="Falchi R."/>
            <person name="Lucas S."/>
            <person name="Mica E."/>
            <person name="Maldonado J."/>
            <person name="Lazzari B."/>
            <person name="Bielenberg D."/>
            <person name="Pirona R."/>
            <person name="Miculan M."/>
            <person name="Barakat A."/>
            <person name="Testolin R."/>
            <person name="Stella A."/>
            <person name="Tartarini S."/>
            <person name="Tonutti P."/>
            <person name="Arus P."/>
            <person name="Orellana A."/>
            <person name="Wells C."/>
            <person name="Main D."/>
            <person name="Vizzotto G."/>
            <person name="Silva H."/>
            <person name="Salamini F."/>
            <person name="Schmutz J."/>
            <person name="Morgante M."/>
            <person name="Rokhsar D.S."/>
        </authorList>
    </citation>
    <scope>NUCLEOTIDE SEQUENCE [LARGE SCALE GENOMIC DNA]</scope>
    <source>
        <strain evidence="20">cv. Nemared</strain>
    </source>
</reference>
<keyword evidence="5" id="KW-0964">Secreted</keyword>
<evidence type="ECO:0000259" key="18">
    <source>
        <dbReference type="Pfam" id="PF23598"/>
    </source>
</evidence>
<evidence type="ECO:0000256" key="14">
    <source>
        <dbReference type="ARBA" id="ARBA00038043"/>
    </source>
</evidence>
<dbReference type="Gene3D" id="3.80.10.10">
    <property type="entry name" value="Ribonuclease Inhibitor"/>
    <property type="match status" value="4"/>
</dbReference>
<evidence type="ECO:0000256" key="16">
    <source>
        <dbReference type="SAM" id="SignalP"/>
    </source>
</evidence>
<feature type="transmembrane region" description="Helical" evidence="15">
    <location>
        <begin position="891"/>
        <end position="910"/>
    </location>
</feature>
<keyword evidence="4" id="KW-1003">Cell membrane</keyword>
<dbReference type="InterPro" id="IPR013210">
    <property type="entry name" value="LRR_N_plant-typ"/>
</dbReference>
<evidence type="ECO:0000256" key="10">
    <source>
        <dbReference type="ARBA" id="ARBA00022989"/>
    </source>
</evidence>
<organism evidence="19 20">
    <name type="scientific">Prunus persica</name>
    <name type="common">Peach</name>
    <name type="synonym">Amygdalus persica</name>
    <dbReference type="NCBI Taxonomy" id="3760"/>
    <lineage>
        <taxon>Eukaryota</taxon>
        <taxon>Viridiplantae</taxon>
        <taxon>Streptophyta</taxon>
        <taxon>Embryophyta</taxon>
        <taxon>Tracheophyta</taxon>
        <taxon>Spermatophyta</taxon>
        <taxon>Magnoliopsida</taxon>
        <taxon>eudicotyledons</taxon>
        <taxon>Gunneridae</taxon>
        <taxon>Pentapetalae</taxon>
        <taxon>rosids</taxon>
        <taxon>fabids</taxon>
        <taxon>Rosales</taxon>
        <taxon>Rosaceae</taxon>
        <taxon>Amygdaloideae</taxon>
        <taxon>Amygdaleae</taxon>
        <taxon>Prunus</taxon>
    </lineage>
</organism>
<comment type="subcellular location">
    <subcellularLocation>
        <location evidence="2">Cell membrane</location>
        <topology evidence="2">Single-pass type I membrane protein</topology>
    </subcellularLocation>
    <subcellularLocation>
        <location evidence="1">Secreted</location>
        <location evidence="1">Cell wall</location>
    </subcellularLocation>
</comment>
<comment type="similarity">
    <text evidence="3">Belongs to the RLP family.</text>
</comment>
<evidence type="ECO:0000313" key="19">
    <source>
        <dbReference type="EMBL" id="ONI23084.1"/>
    </source>
</evidence>
<dbReference type="PANTHER" id="PTHR48063:SF101">
    <property type="entry name" value="LRR RECEPTOR-LIKE SERINE_THREONINE-PROTEIN KINASE FLS2"/>
    <property type="match status" value="1"/>
</dbReference>
<keyword evidence="7 15" id="KW-0812">Transmembrane</keyword>
<evidence type="ECO:0000256" key="15">
    <source>
        <dbReference type="SAM" id="Phobius"/>
    </source>
</evidence>
<dbReference type="FunFam" id="3.80.10.10:FF:001347">
    <property type="entry name" value="LRR receptor-like serine/threonine-protein kinase GSO2"/>
    <property type="match status" value="1"/>
</dbReference>
<feature type="domain" description="Leucine-rich repeat-containing N-terminal plant-type" evidence="17">
    <location>
        <begin position="31"/>
        <end position="73"/>
    </location>
</feature>
<dbReference type="AlphaFoldDB" id="A0A251QGW8"/>
<dbReference type="STRING" id="3760.A0A251QGW8"/>
<dbReference type="FunFam" id="3.80.10.10:FF:000400">
    <property type="entry name" value="Nuclear pore complex protein NUP107"/>
    <property type="match status" value="1"/>
</dbReference>
<dbReference type="Pfam" id="PF23598">
    <property type="entry name" value="LRR_14"/>
    <property type="match status" value="1"/>
</dbReference>
<evidence type="ECO:0000256" key="7">
    <source>
        <dbReference type="ARBA" id="ARBA00022692"/>
    </source>
</evidence>
<feature type="chain" id="PRO_5012716095" evidence="16">
    <location>
        <begin position="29"/>
        <end position="931"/>
    </location>
</feature>
<evidence type="ECO:0000256" key="12">
    <source>
        <dbReference type="ARBA" id="ARBA00023170"/>
    </source>
</evidence>
<dbReference type="Pfam" id="PF00560">
    <property type="entry name" value="LRR_1"/>
    <property type="match status" value="10"/>
</dbReference>
<gene>
    <name evidence="19" type="ORF">PRUPE_2G169500</name>
</gene>
<evidence type="ECO:0000256" key="3">
    <source>
        <dbReference type="ARBA" id="ARBA00009592"/>
    </source>
</evidence>
<keyword evidence="9" id="KW-0677">Repeat</keyword>
<dbReference type="GO" id="GO:0009653">
    <property type="term" value="P:anatomical structure morphogenesis"/>
    <property type="evidence" value="ECO:0007669"/>
    <property type="project" value="UniProtKB-ARBA"/>
</dbReference>
<keyword evidence="20" id="KW-1185">Reference proteome</keyword>
<evidence type="ECO:0000256" key="5">
    <source>
        <dbReference type="ARBA" id="ARBA00022512"/>
    </source>
</evidence>
<evidence type="ECO:0000256" key="6">
    <source>
        <dbReference type="ARBA" id="ARBA00022614"/>
    </source>
</evidence>
<dbReference type="InterPro" id="IPR055414">
    <property type="entry name" value="LRR_R13L4/SHOC2-like"/>
</dbReference>
<evidence type="ECO:0000256" key="9">
    <source>
        <dbReference type="ARBA" id="ARBA00022737"/>
    </source>
</evidence>
<dbReference type="GO" id="GO:0099402">
    <property type="term" value="P:plant organ development"/>
    <property type="evidence" value="ECO:0007669"/>
    <property type="project" value="UniProtKB-ARBA"/>
</dbReference>
<accession>A0A251QGW8</accession>
<keyword evidence="8 16" id="KW-0732">Signal</keyword>
<dbReference type="Gramene" id="ONI23084">
    <property type="protein sequence ID" value="ONI23084"/>
    <property type="gene ID" value="PRUPE_2G169500"/>
</dbReference>
<keyword evidence="11 15" id="KW-0472">Membrane</keyword>
<evidence type="ECO:0000256" key="8">
    <source>
        <dbReference type="ARBA" id="ARBA00022729"/>
    </source>
</evidence>
<dbReference type="FunFam" id="3.80.10.10:FF:000111">
    <property type="entry name" value="LRR receptor-like serine/threonine-protein kinase ERECTA"/>
    <property type="match status" value="1"/>
</dbReference>
<feature type="domain" description="Disease resistance R13L4/SHOC-2-like LRR" evidence="18">
    <location>
        <begin position="85"/>
        <end position="298"/>
    </location>
</feature>
<protein>
    <submittedName>
        <fullName evidence="19">Uncharacterized protein</fullName>
    </submittedName>
</protein>
<dbReference type="InterPro" id="IPR032675">
    <property type="entry name" value="LRR_dom_sf"/>
</dbReference>
<dbReference type="InterPro" id="IPR003591">
    <property type="entry name" value="Leu-rich_rpt_typical-subtyp"/>
</dbReference>
<dbReference type="EMBL" id="CM007652">
    <property type="protein sequence ID" value="ONI23084.1"/>
    <property type="molecule type" value="Genomic_DNA"/>
</dbReference>
<evidence type="ECO:0000256" key="13">
    <source>
        <dbReference type="ARBA" id="ARBA00023180"/>
    </source>
</evidence>
<sequence>MVEARCCFKLLYAIVVVLLLHMSSPCIGCSERDRQALLAFKQGLVGDDGDRLLSWGREAQNKNCCQWEGVYCSSNQTGHVVKLDLEDQSLRGKISPELVKLQHLEYLDLSFNNFSGSKIPDFIGSLSNLRHLDLSSANFGGQIPNQLGNLTHLQYLDLSSYGYGGIRTVNSIHAKNLNWLPNISGLKHLDLSFTNLSDVVGWLEAVNMLPKLRKLILSACKLPPPIISSVSLMNSSNSLVHVDLSSNNLNSSIFQWLSGTHTNLVYLDLSWNKFRGSSIPASFGNMSSLAHLSLHRSQLEGGIPNSFAKLCRLRELDLWGNSLTGQLSDFVETLSKCAQKTLESLDISHNHDISGSLPDLTNFLSLKSLFLEKNNLSGRIPENIGQMSKLETIGFGWNSLEGVISETHFSKLSKLSYLSLSSNSLLLNFSFDWIPPFQLRAISLKSCKMWPSSFPKWLQTQKNYTWLDISDAGISDTIPSWFWDLSQKLEIMDISHNQLRGTVGIITLEFAPSLNLSWNQLQGPIPSILSKASVLDLSHNNFSGAASFLCATKDSNLTFLDLSSNHVSGELPDCWIHFKKLVFLDLSNNYLFGKIPTTMGHLFCIKTLRLSNNRFVGELPSQLKNCTKLTLFDLGENNLSCSIPEWLGASLPNLTILILRGNQFYGSIPPQLCHLTNVQILDLSMNNISGTIPKCLNLTVLAQKGNSSRIIQNSYSAKLGEVGYTWNYEEEASLTWKGVRSKYKSTLGLVKSIDLSSNKLTGEIPSEITDLVGLVSLNLSRNQLTGQIPPRIGMLQELDFLDLSRNQINGRIPNSLSRIDRIGYLDLSENDLSGKIPIGTQLQSFGPSSYGGNPLLCGLPLLRTCDEEEAGPGQTVLVNQQDDKDGLITQGFYISLGLGFPVGFFVALFYSTGHADIHTSISGLVSQIDYT</sequence>
<dbReference type="Pfam" id="PF08263">
    <property type="entry name" value="LRRNT_2"/>
    <property type="match status" value="1"/>
</dbReference>
<dbReference type="GO" id="GO:0005886">
    <property type="term" value="C:plasma membrane"/>
    <property type="evidence" value="ECO:0007669"/>
    <property type="project" value="UniProtKB-SubCell"/>
</dbReference>
<keyword evidence="12" id="KW-0675">Receptor</keyword>
<keyword evidence="13" id="KW-0325">Glycoprotein</keyword>
<name>A0A251QGW8_PRUPE</name>
<dbReference type="eggNOG" id="KOG0619">
    <property type="taxonomic scope" value="Eukaryota"/>
</dbReference>
<dbReference type="PANTHER" id="PTHR48063">
    <property type="entry name" value="LRR RECEPTOR-LIKE KINASE"/>
    <property type="match status" value="1"/>
</dbReference>
<evidence type="ECO:0000256" key="4">
    <source>
        <dbReference type="ARBA" id="ARBA00022475"/>
    </source>
</evidence>
<dbReference type="InterPro" id="IPR001611">
    <property type="entry name" value="Leu-rich_rpt"/>
</dbReference>
<keyword evidence="5" id="KW-0134">Cell wall</keyword>
<evidence type="ECO:0000256" key="2">
    <source>
        <dbReference type="ARBA" id="ARBA00004251"/>
    </source>
</evidence>
<dbReference type="SMART" id="SM00369">
    <property type="entry name" value="LRR_TYP"/>
    <property type="match status" value="9"/>
</dbReference>
<dbReference type="SUPFAM" id="SSF52058">
    <property type="entry name" value="L domain-like"/>
    <property type="match status" value="3"/>
</dbReference>
<dbReference type="FunFam" id="3.80.10.10:FF:000095">
    <property type="entry name" value="LRR receptor-like serine/threonine-protein kinase GSO1"/>
    <property type="match status" value="1"/>
</dbReference>
<evidence type="ECO:0000313" key="20">
    <source>
        <dbReference type="Proteomes" id="UP000006882"/>
    </source>
</evidence>
<proteinExistence type="inferred from homology"/>
<dbReference type="Proteomes" id="UP000006882">
    <property type="component" value="Chromosome G2"/>
</dbReference>
<keyword evidence="10 15" id="KW-1133">Transmembrane helix</keyword>
<evidence type="ECO:0000256" key="11">
    <source>
        <dbReference type="ARBA" id="ARBA00023136"/>
    </source>
</evidence>
<dbReference type="InterPro" id="IPR046956">
    <property type="entry name" value="RLP23-like"/>
</dbReference>
<comment type="similarity">
    <text evidence="14">Belongs to the polygalacturonase-inhibiting protein family.</text>
</comment>
<evidence type="ECO:0000256" key="1">
    <source>
        <dbReference type="ARBA" id="ARBA00004191"/>
    </source>
</evidence>
<dbReference type="Pfam" id="PF13516">
    <property type="entry name" value="LRR_6"/>
    <property type="match status" value="1"/>
</dbReference>